<protein>
    <submittedName>
        <fullName evidence="2">Antibiotic biosynthesis monooxygenase</fullName>
    </submittedName>
</protein>
<organism evidence="2 3">
    <name type="scientific">Roseovarius albus</name>
    <dbReference type="NCBI Taxonomy" id="1247867"/>
    <lineage>
        <taxon>Bacteria</taxon>
        <taxon>Pseudomonadati</taxon>
        <taxon>Pseudomonadota</taxon>
        <taxon>Alphaproteobacteria</taxon>
        <taxon>Rhodobacterales</taxon>
        <taxon>Roseobacteraceae</taxon>
        <taxon>Roseovarius</taxon>
    </lineage>
</organism>
<dbReference type="OrthoDB" id="7210869at2"/>
<dbReference type="Pfam" id="PF03992">
    <property type="entry name" value="ABM"/>
    <property type="match status" value="1"/>
</dbReference>
<dbReference type="RefSeq" id="WP_085806064.1">
    <property type="nucleotide sequence ID" value="NZ_FWFX01000007.1"/>
</dbReference>
<sequence>MSGAVVRRWEATVARDDLSDWVETFRARVLPNMRAVDGFHNVTFLARRDEDPCHVVVLTKWRDMTAVVAFAGEQAAKTVLPDFMARFFKTHDAKATFYDEILQEEGNE</sequence>
<dbReference type="InterPro" id="IPR007138">
    <property type="entry name" value="ABM_dom"/>
</dbReference>
<evidence type="ECO:0000259" key="1">
    <source>
        <dbReference type="Pfam" id="PF03992"/>
    </source>
</evidence>
<dbReference type="Gene3D" id="3.30.70.100">
    <property type="match status" value="1"/>
</dbReference>
<feature type="domain" description="ABM" evidence="1">
    <location>
        <begin position="10"/>
        <end position="77"/>
    </location>
</feature>
<dbReference type="EMBL" id="FWFX01000007">
    <property type="protein sequence ID" value="SLN49608.1"/>
    <property type="molecule type" value="Genomic_DNA"/>
</dbReference>
<accession>A0A1X6ZFN7</accession>
<dbReference type="SUPFAM" id="SSF54909">
    <property type="entry name" value="Dimeric alpha+beta barrel"/>
    <property type="match status" value="1"/>
</dbReference>
<dbReference type="InterPro" id="IPR011008">
    <property type="entry name" value="Dimeric_a/b-barrel"/>
</dbReference>
<name>A0A1X6ZFN7_9RHOB</name>
<keyword evidence="3" id="KW-1185">Reference proteome</keyword>
<gene>
    <name evidence="2" type="ORF">ROA7450_02455</name>
</gene>
<proteinExistence type="predicted"/>
<reference evidence="2 3" key="1">
    <citation type="submission" date="2017-03" db="EMBL/GenBank/DDBJ databases">
        <authorList>
            <person name="Afonso C.L."/>
            <person name="Miller P.J."/>
            <person name="Scott M.A."/>
            <person name="Spackman E."/>
            <person name="Goraichik I."/>
            <person name="Dimitrov K.M."/>
            <person name="Suarez D.L."/>
            <person name="Swayne D.E."/>
        </authorList>
    </citation>
    <scope>NUCLEOTIDE SEQUENCE [LARGE SCALE GENOMIC DNA]</scope>
    <source>
        <strain evidence="2 3">CECT 7450</strain>
    </source>
</reference>
<dbReference type="AlphaFoldDB" id="A0A1X6ZFN7"/>
<dbReference type="GO" id="GO:0004497">
    <property type="term" value="F:monooxygenase activity"/>
    <property type="evidence" value="ECO:0007669"/>
    <property type="project" value="UniProtKB-KW"/>
</dbReference>
<evidence type="ECO:0000313" key="3">
    <source>
        <dbReference type="Proteomes" id="UP000193061"/>
    </source>
</evidence>
<keyword evidence="2" id="KW-0503">Monooxygenase</keyword>
<dbReference type="Proteomes" id="UP000193061">
    <property type="component" value="Unassembled WGS sequence"/>
</dbReference>
<keyword evidence="2" id="KW-0560">Oxidoreductase</keyword>
<evidence type="ECO:0000313" key="2">
    <source>
        <dbReference type="EMBL" id="SLN49608.1"/>
    </source>
</evidence>